<comment type="caution">
    <text evidence="13">The sequence shown here is derived from an EMBL/GenBank/DDBJ whole genome shotgun (WGS) entry which is preliminary data.</text>
</comment>
<dbReference type="InterPro" id="IPR050264">
    <property type="entry name" value="Bact_CCA-adding_enz_type3_sf"/>
</dbReference>
<keyword evidence="5" id="KW-0479">Metal-binding</keyword>
<feature type="domain" description="tRNA nucleotidyltransferase/poly(A) polymerase RNA and SrmB- binding" evidence="11">
    <location>
        <begin position="169"/>
        <end position="222"/>
    </location>
</feature>
<evidence type="ECO:0000259" key="10">
    <source>
        <dbReference type="Pfam" id="PF01743"/>
    </source>
</evidence>
<dbReference type="OrthoDB" id="9805698at2"/>
<comment type="similarity">
    <text evidence="9">Belongs to the tRNA nucleotidyltransferase/poly(A) polymerase family.</text>
</comment>
<dbReference type="eggNOG" id="COG0617">
    <property type="taxonomic scope" value="Bacteria"/>
</dbReference>
<evidence type="ECO:0000259" key="11">
    <source>
        <dbReference type="Pfam" id="PF12627"/>
    </source>
</evidence>
<dbReference type="AlphaFoldDB" id="I8UI97"/>
<dbReference type="GO" id="GO:0000166">
    <property type="term" value="F:nucleotide binding"/>
    <property type="evidence" value="ECO:0007669"/>
    <property type="project" value="UniProtKB-KW"/>
</dbReference>
<dbReference type="CDD" id="cd05398">
    <property type="entry name" value="NT_ClassII-CCAase"/>
    <property type="match status" value="1"/>
</dbReference>
<evidence type="ECO:0000256" key="8">
    <source>
        <dbReference type="ARBA" id="ARBA00022884"/>
    </source>
</evidence>
<dbReference type="Gene3D" id="3.30.460.10">
    <property type="entry name" value="Beta Polymerase, domain 2"/>
    <property type="match status" value="1"/>
</dbReference>
<evidence type="ECO:0000256" key="6">
    <source>
        <dbReference type="ARBA" id="ARBA00022741"/>
    </source>
</evidence>
<dbReference type="PANTHER" id="PTHR46173:SF1">
    <property type="entry name" value="CCA TRNA NUCLEOTIDYLTRANSFERASE 1, MITOCHONDRIAL"/>
    <property type="match status" value="1"/>
</dbReference>
<sequence>MNLQKQGAIEVMMALEEAGYEAYMVGGCVRDEVLQKEVADYDLATSALPDAVRALFLQTIPVGLAHGTVIVRHRKQSYEVTTFRQEGPYLDQRRPSSVTFIATLEEDLSRRDFTMNAMAKDRHGKLYDFFGGKQDIADKIITTVGSPEARFEEDPLRMMRALRFSAVLGFTICEETQHALCAKKALLKRVSTERLAQEFIKLLGGQSAGEALRWLFTKDLVHDLPMGHMLQPRDDAFAIQWHEAETLQEQWALFLYEMGVTDATSFLKAWKQPNQVVKTVSKWLAFLHSGEALQTSSVLYQLGTGGAHACWRLQNIVRGRRSKERITELQEAIGALPIQSRQDLCLNGTDVAAWVEKEPGPWLHSLLTQIEEEVLAGRLVNERDRVKTWVKQWKENQ</sequence>
<evidence type="ECO:0000256" key="7">
    <source>
        <dbReference type="ARBA" id="ARBA00022842"/>
    </source>
</evidence>
<keyword evidence="6" id="KW-0547">Nucleotide-binding</keyword>
<evidence type="ECO:0000256" key="1">
    <source>
        <dbReference type="ARBA" id="ARBA00001946"/>
    </source>
</evidence>
<keyword evidence="14" id="KW-1185">Reference proteome</keyword>
<evidence type="ECO:0000256" key="2">
    <source>
        <dbReference type="ARBA" id="ARBA00022679"/>
    </source>
</evidence>
<dbReference type="SUPFAM" id="SSF81891">
    <property type="entry name" value="Poly A polymerase C-terminal region-like"/>
    <property type="match status" value="1"/>
</dbReference>
<dbReference type="Pfam" id="PF12627">
    <property type="entry name" value="PolyA_pol_RNAbd"/>
    <property type="match status" value="1"/>
</dbReference>
<dbReference type="Pfam" id="PF13735">
    <property type="entry name" value="tRNA_NucTran2_2"/>
    <property type="match status" value="1"/>
</dbReference>
<gene>
    <name evidence="13" type="ORF">A374_03554</name>
</gene>
<keyword evidence="4 13" id="KW-0548">Nucleotidyltransferase</keyword>
<dbReference type="Gene3D" id="1.20.58.560">
    <property type="match status" value="1"/>
</dbReference>
<name>I8UI97_9BACL</name>
<proteinExistence type="inferred from homology"/>
<dbReference type="PATRIC" id="fig|1196324.3.peg.719"/>
<dbReference type="GO" id="GO:0004810">
    <property type="term" value="F:CCA tRNA nucleotidyltransferase activity"/>
    <property type="evidence" value="ECO:0007669"/>
    <property type="project" value="UniProtKB-EC"/>
</dbReference>
<dbReference type="InterPro" id="IPR043519">
    <property type="entry name" value="NT_sf"/>
</dbReference>
<dbReference type="SUPFAM" id="SSF81301">
    <property type="entry name" value="Nucleotidyltransferase"/>
    <property type="match status" value="1"/>
</dbReference>
<organism evidence="13 14">
    <name type="scientific">Fictibacillus macauensis ZFHKF-1</name>
    <dbReference type="NCBI Taxonomy" id="1196324"/>
    <lineage>
        <taxon>Bacteria</taxon>
        <taxon>Bacillati</taxon>
        <taxon>Bacillota</taxon>
        <taxon>Bacilli</taxon>
        <taxon>Bacillales</taxon>
        <taxon>Fictibacillaceae</taxon>
        <taxon>Fictibacillus</taxon>
    </lineage>
</organism>
<dbReference type="InterPro" id="IPR032828">
    <property type="entry name" value="PolyA_RNA-bd"/>
</dbReference>
<dbReference type="EMBL" id="AKKV01000020">
    <property type="protein sequence ID" value="EIT86615.1"/>
    <property type="molecule type" value="Genomic_DNA"/>
</dbReference>
<dbReference type="EC" id="2.7.7.72" evidence="13"/>
<dbReference type="GO" id="GO:0000049">
    <property type="term" value="F:tRNA binding"/>
    <property type="evidence" value="ECO:0007669"/>
    <property type="project" value="TreeGrafter"/>
</dbReference>
<dbReference type="InterPro" id="IPR032810">
    <property type="entry name" value="CCA-adding_enz_C"/>
</dbReference>
<dbReference type="InterPro" id="IPR002646">
    <property type="entry name" value="PolA_pol_head_dom"/>
</dbReference>
<dbReference type="GO" id="GO:0008033">
    <property type="term" value="P:tRNA processing"/>
    <property type="evidence" value="ECO:0007669"/>
    <property type="project" value="UniProtKB-KW"/>
</dbReference>
<dbReference type="Proteomes" id="UP000004080">
    <property type="component" value="Unassembled WGS sequence"/>
</dbReference>
<feature type="domain" description="Poly A polymerase head" evidence="10">
    <location>
        <begin position="22"/>
        <end position="141"/>
    </location>
</feature>
<dbReference type="GO" id="GO:0046872">
    <property type="term" value="F:metal ion binding"/>
    <property type="evidence" value="ECO:0007669"/>
    <property type="project" value="UniProtKB-KW"/>
</dbReference>
<evidence type="ECO:0000256" key="5">
    <source>
        <dbReference type="ARBA" id="ARBA00022723"/>
    </source>
</evidence>
<keyword evidence="3" id="KW-0819">tRNA processing</keyword>
<dbReference type="Pfam" id="PF01743">
    <property type="entry name" value="PolyA_pol"/>
    <property type="match status" value="1"/>
</dbReference>
<evidence type="ECO:0000256" key="3">
    <source>
        <dbReference type="ARBA" id="ARBA00022694"/>
    </source>
</evidence>
<reference evidence="13 14" key="1">
    <citation type="journal article" date="2012" name="J. Bacteriol.">
        <title>Genome of Bacillus macauensis ZFHKF-1, a Long-Chain-Forming Bacterium.</title>
        <authorList>
            <person name="Cai L."/>
            <person name="Zhang T."/>
        </authorList>
    </citation>
    <scope>NUCLEOTIDE SEQUENCE [LARGE SCALE GENOMIC DNA]</scope>
    <source>
        <strain evidence="13 14">ZFHKF-1</strain>
    </source>
</reference>
<keyword evidence="8 9" id="KW-0694">RNA-binding</keyword>
<dbReference type="Gene3D" id="1.10.110.30">
    <property type="match status" value="1"/>
</dbReference>
<keyword evidence="2 9" id="KW-0808">Transferase</keyword>
<evidence type="ECO:0000256" key="4">
    <source>
        <dbReference type="ARBA" id="ARBA00022695"/>
    </source>
</evidence>
<feature type="domain" description="CCA-adding enzyme C-terminal" evidence="12">
    <location>
        <begin position="245"/>
        <end position="389"/>
    </location>
</feature>
<dbReference type="RefSeq" id="WP_007200810.1">
    <property type="nucleotide sequence ID" value="NZ_AKKV01000020.1"/>
</dbReference>
<protein>
    <submittedName>
        <fullName evidence="13">tRNA CCA-pyrophosphorylase</fullName>
        <ecNumber evidence="13">2.7.7.72</ecNumber>
    </submittedName>
</protein>
<evidence type="ECO:0000313" key="14">
    <source>
        <dbReference type="Proteomes" id="UP000004080"/>
    </source>
</evidence>
<evidence type="ECO:0000313" key="13">
    <source>
        <dbReference type="EMBL" id="EIT86615.1"/>
    </source>
</evidence>
<evidence type="ECO:0000259" key="12">
    <source>
        <dbReference type="Pfam" id="PF13735"/>
    </source>
</evidence>
<accession>I8UI97</accession>
<comment type="cofactor">
    <cofactor evidence="1">
        <name>Mg(2+)</name>
        <dbReference type="ChEBI" id="CHEBI:18420"/>
    </cofactor>
</comment>
<dbReference type="STRING" id="1196324.A374_03554"/>
<dbReference type="PANTHER" id="PTHR46173">
    <property type="entry name" value="CCA TRNA NUCLEOTIDYLTRANSFERASE 1, MITOCHONDRIAL"/>
    <property type="match status" value="1"/>
</dbReference>
<evidence type="ECO:0000256" key="9">
    <source>
        <dbReference type="RuleBase" id="RU003953"/>
    </source>
</evidence>
<keyword evidence="7" id="KW-0460">Magnesium</keyword>
<dbReference type="Gene3D" id="1.10.246.80">
    <property type="match status" value="1"/>
</dbReference>
<dbReference type="NCBIfam" id="NF009814">
    <property type="entry name" value="PRK13299.1"/>
    <property type="match status" value="1"/>
</dbReference>